<protein>
    <submittedName>
        <fullName evidence="1">LWR-salt protein</fullName>
    </submittedName>
</protein>
<dbReference type="Proteomes" id="UP000509241">
    <property type="component" value="Chromosome"/>
</dbReference>
<evidence type="ECO:0000313" key="1">
    <source>
        <dbReference type="EMBL" id="QLG49202.1"/>
    </source>
</evidence>
<dbReference type="RefSeq" id="WP_179260937.1">
    <property type="nucleotide sequence ID" value="NZ_CP058601.1"/>
</dbReference>
<dbReference type="GeneID" id="56033665"/>
<reference evidence="1 2" key="1">
    <citation type="submission" date="2020-07" db="EMBL/GenBank/DDBJ databases">
        <authorList>
            <person name="Cui H."/>
        </authorList>
    </citation>
    <scope>NUCLEOTIDE SEQUENCE [LARGE SCALE GENOMIC DNA]</scope>
    <source>
        <strain evidence="1 2">YPL8</strain>
    </source>
</reference>
<dbReference type="EMBL" id="CP058601">
    <property type="protein sequence ID" value="QLG49202.1"/>
    <property type="molecule type" value="Genomic_DNA"/>
</dbReference>
<name>A0A7D5KXK2_9EURY</name>
<proteinExistence type="predicted"/>
<dbReference type="InterPro" id="IPR049798">
    <property type="entry name" value="LWR_salt"/>
</dbReference>
<dbReference type="NCBIfam" id="NF033910">
    <property type="entry name" value="LWR_salt"/>
    <property type="match status" value="1"/>
</dbReference>
<dbReference type="KEGG" id="haly:HYG82_10200"/>
<organism evidence="1 2">
    <name type="scientific">Natrinema halophilum</name>
    <dbReference type="NCBI Taxonomy" id="1699371"/>
    <lineage>
        <taxon>Archaea</taxon>
        <taxon>Methanobacteriati</taxon>
        <taxon>Methanobacteriota</taxon>
        <taxon>Stenosarchaea group</taxon>
        <taxon>Halobacteria</taxon>
        <taxon>Halobacteriales</taxon>
        <taxon>Natrialbaceae</taxon>
        <taxon>Natrinema</taxon>
    </lineage>
</organism>
<evidence type="ECO:0000313" key="2">
    <source>
        <dbReference type="Proteomes" id="UP000509241"/>
    </source>
</evidence>
<keyword evidence="2" id="KW-1185">Reference proteome</keyword>
<dbReference type="OrthoDB" id="202660at2157"/>
<gene>
    <name evidence="1" type="primary">lwrS</name>
    <name evidence="1" type="ORF">HYG82_10200</name>
</gene>
<sequence length="132" mass="15001">MDARYVFRVRVRLEPGREVVSLEPSSAETTVTLFREAPKPGTEGWLFFRNTLWRGEVSDQRHARRLAADWLSLPERSIEAVDFRELQTDDEHFDALKAAIATDLEVFNADTVSEVLSKYLGSSIRVTDAEDG</sequence>
<accession>A0A7D5KXK2</accession>
<dbReference type="Pfam" id="PF26423">
    <property type="entry name" value="LWR_salt"/>
    <property type="match status" value="1"/>
</dbReference>
<dbReference type="AlphaFoldDB" id="A0A7D5KXK2"/>